<dbReference type="eggNOG" id="KOG2913">
    <property type="taxonomic scope" value="Eukaryota"/>
</dbReference>
<feature type="transmembrane region" description="Helical" evidence="7">
    <location>
        <begin position="14"/>
        <end position="35"/>
    </location>
</feature>
<dbReference type="RefSeq" id="XP_008029902.1">
    <property type="nucleotide sequence ID" value="XM_008031711.1"/>
</dbReference>
<evidence type="ECO:0000313" key="8">
    <source>
        <dbReference type="EMBL" id="EOA82917.1"/>
    </source>
</evidence>
<protein>
    <recommendedName>
        <fullName evidence="10">PQ-loop-domain-containing protein</fullName>
    </recommendedName>
</protein>
<name>R0K3F9_EXST2</name>
<dbReference type="EMBL" id="KB908844">
    <property type="protein sequence ID" value="EOA82917.1"/>
    <property type="molecule type" value="Genomic_DNA"/>
</dbReference>
<dbReference type="FunFam" id="1.20.1280.290:FF:000009">
    <property type="entry name" value="PQ loop repeat family protein"/>
    <property type="match status" value="1"/>
</dbReference>
<feature type="transmembrane region" description="Helical" evidence="7">
    <location>
        <begin position="170"/>
        <end position="187"/>
    </location>
</feature>
<feature type="transmembrane region" description="Helical" evidence="7">
    <location>
        <begin position="74"/>
        <end position="96"/>
    </location>
</feature>
<dbReference type="SMART" id="SM00679">
    <property type="entry name" value="CTNS"/>
    <property type="match status" value="2"/>
</dbReference>
<dbReference type="AlphaFoldDB" id="R0K3F9"/>
<organism evidence="8 9">
    <name type="scientific">Exserohilum turcicum (strain 28A)</name>
    <name type="common">Northern leaf blight fungus</name>
    <name type="synonym">Setosphaeria turcica</name>
    <dbReference type="NCBI Taxonomy" id="671987"/>
    <lineage>
        <taxon>Eukaryota</taxon>
        <taxon>Fungi</taxon>
        <taxon>Dikarya</taxon>
        <taxon>Ascomycota</taxon>
        <taxon>Pezizomycotina</taxon>
        <taxon>Dothideomycetes</taxon>
        <taxon>Pleosporomycetidae</taxon>
        <taxon>Pleosporales</taxon>
        <taxon>Pleosporineae</taxon>
        <taxon>Pleosporaceae</taxon>
        <taxon>Exserohilum</taxon>
    </lineage>
</organism>
<keyword evidence="4 7" id="KW-0472">Membrane</keyword>
<dbReference type="Gene3D" id="1.20.1280.290">
    <property type="match status" value="2"/>
</dbReference>
<comment type="catalytic activity">
    <reaction evidence="6">
        <text>L-histidine(out) + L-arginine(in) = L-histidine(in) + L-arginine(out)</text>
        <dbReference type="Rhea" id="RHEA:71063"/>
        <dbReference type="ChEBI" id="CHEBI:32682"/>
        <dbReference type="ChEBI" id="CHEBI:57595"/>
    </reaction>
</comment>
<dbReference type="Pfam" id="PF04193">
    <property type="entry name" value="PQ-loop"/>
    <property type="match status" value="2"/>
</dbReference>
<comment type="similarity">
    <text evidence="5">Belongs to the laat-1 family.</text>
</comment>
<keyword evidence="3 7" id="KW-1133">Transmembrane helix</keyword>
<dbReference type="GeneID" id="19396609"/>
<dbReference type="Proteomes" id="UP000016935">
    <property type="component" value="Unassembled WGS sequence"/>
</dbReference>
<dbReference type="GO" id="GO:0098852">
    <property type="term" value="C:lytic vacuole membrane"/>
    <property type="evidence" value="ECO:0007669"/>
    <property type="project" value="UniProtKB-ARBA"/>
</dbReference>
<evidence type="ECO:0000256" key="5">
    <source>
        <dbReference type="ARBA" id="ARBA00038039"/>
    </source>
</evidence>
<evidence type="ECO:0000313" key="9">
    <source>
        <dbReference type="Proteomes" id="UP000016935"/>
    </source>
</evidence>
<evidence type="ECO:0000256" key="6">
    <source>
        <dbReference type="ARBA" id="ARBA00050768"/>
    </source>
</evidence>
<sequence length="324" mass="35548">MVALFSLLDLDTDAFSGICGTISIVAWIVVFSPQIYKNFQRGSSDGLSLQFLAVWLLGDIFNVVGAVLQGVRPTMIILAIYFTVADVVLLAQCLFYSGFTWKRDDAVSPMRGTEEIEYSDERTTLLHGSMVANERQGPDNSSSSSNETCVFKGPADSPTHNCLHTHVKNMVIVILVCATGMVSWYLSHQSPSHGDAAPVQEIPSVDVLGQVFGWLCAFLYLCSRFPQLILNWRRKSVEGLSGLFFLFACLGNSMYVLSILAFDSTSAVSNSCLGASCEARDIYGRHILVNLPWLVDGLGTLLLDGAIFAQFLLYGEIKPMRDEV</sequence>
<dbReference type="PANTHER" id="PTHR16201:SF35">
    <property type="entry name" value="VACUOLAR AMINO ACID TRANSPORTER YPQ1-RELATED"/>
    <property type="match status" value="1"/>
</dbReference>
<comment type="subcellular location">
    <subcellularLocation>
        <location evidence="1">Membrane</location>
        <topology evidence="1">Multi-pass membrane protein</topology>
    </subcellularLocation>
</comment>
<dbReference type="HOGENOM" id="CLU_019699_1_0_1"/>
<feature type="transmembrane region" description="Helical" evidence="7">
    <location>
        <begin position="207"/>
        <end position="223"/>
    </location>
</feature>
<dbReference type="PANTHER" id="PTHR16201">
    <property type="entry name" value="SEVEN TRANSMEMBRANE PROTEIN 1-RELATED"/>
    <property type="match status" value="1"/>
</dbReference>
<evidence type="ECO:0008006" key="10">
    <source>
        <dbReference type="Google" id="ProtNLM"/>
    </source>
</evidence>
<evidence type="ECO:0000256" key="4">
    <source>
        <dbReference type="ARBA" id="ARBA00023136"/>
    </source>
</evidence>
<evidence type="ECO:0000256" key="2">
    <source>
        <dbReference type="ARBA" id="ARBA00022692"/>
    </source>
</evidence>
<evidence type="ECO:0000256" key="1">
    <source>
        <dbReference type="ARBA" id="ARBA00004141"/>
    </source>
</evidence>
<accession>R0K3F9</accession>
<feature type="transmembrane region" description="Helical" evidence="7">
    <location>
        <begin position="243"/>
        <end position="262"/>
    </location>
</feature>
<evidence type="ECO:0000256" key="3">
    <source>
        <dbReference type="ARBA" id="ARBA00022989"/>
    </source>
</evidence>
<gene>
    <name evidence="8" type="ORF">SETTUDRAFT_141285</name>
</gene>
<evidence type="ECO:0000256" key="7">
    <source>
        <dbReference type="SAM" id="Phobius"/>
    </source>
</evidence>
<keyword evidence="2 7" id="KW-0812">Transmembrane</keyword>
<keyword evidence="9" id="KW-1185">Reference proteome</keyword>
<reference evidence="8 9" key="1">
    <citation type="journal article" date="2012" name="PLoS Pathog.">
        <title>Diverse lifestyles and strategies of plant pathogenesis encoded in the genomes of eighteen Dothideomycetes fungi.</title>
        <authorList>
            <person name="Ohm R.A."/>
            <person name="Feau N."/>
            <person name="Henrissat B."/>
            <person name="Schoch C.L."/>
            <person name="Horwitz B.A."/>
            <person name="Barry K.W."/>
            <person name="Condon B.J."/>
            <person name="Copeland A.C."/>
            <person name="Dhillon B."/>
            <person name="Glaser F."/>
            <person name="Hesse C.N."/>
            <person name="Kosti I."/>
            <person name="LaButti K."/>
            <person name="Lindquist E.A."/>
            <person name="Lucas S."/>
            <person name="Salamov A.A."/>
            <person name="Bradshaw R.E."/>
            <person name="Ciuffetti L."/>
            <person name="Hamelin R.C."/>
            <person name="Kema G.H.J."/>
            <person name="Lawrence C."/>
            <person name="Scott J.A."/>
            <person name="Spatafora J.W."/>
            <person name="Turgeon B.G."/>
            <person name="de Wit P.J.G.M."/>
            <person name="Zhong S."/>
            <person name="Goodwin S.B."/>
            <person name="Grigoriev I.V."/>
        </authorList>
    </citation>
    <scope>NUCLEOTIDE SEQUENCE [LARGE SCALE GENOMIC DNA]</scope>
    <source>
        <strain evidence="9">28A</strain>
    </source>
</reference>
<dbReference type="InterPro" id="IPR051415">
    <property type="entry name" value="LAAT-1"/>
</dbReference>
<proteinExistence type="inferred from homology"/>
<dbReference type="InterPro" id="IPR006603">
    <property type="entry name" value="PQ-loop_rpt"/>
</dbReference>
<dbReference type="GO" id="GO:0034486">
    <property type="term" value="P:vacuolar transmembrane transport"/>
    <property type="evidence" value="ECO:0007669"/>
    <property type="project" value="UniProtKB-ARBA"/>
</dbReference>
<feature type="transmembrane region" description="Helical" evidence="7">
    <location>
        <begin position="47"/>
        <end position="68"/>
    </location>
</feature>
<reference evidence="8 9" key="2">
    <citation type="journal article" date="2013" name="PLoS Genet.">
        <title>Comparative genome structure, secondary metabolite, and effector coding capacity across Cochliobolus pathogens.</title>
        <authorList>
            <person name="Condon B.J."/>
            <person name="Leng Y."/>
            <person name="Wu D."/>
            <person name="Bushley K.E."/>
            <person name="Ohm R.A."/>
            <person name="Otillar R."/>
            <person name="Martin J."/>
            <person name="Schackwitz W."/>
            <person name="Grimwood J."/>
            <person name="MohdZainudin N."/>
            <person name="Xue C."/>
            <person name="Wang R."/>
            <person name="Manning V.A."/>
            <person name="Dhillon B."/>
            <person name="Tu Z.J."/>
            <person name="Steffenson B.J."/>
            <person name="Salamov A."/>
            <person name="Sun H."/>
            <person name="Lowry S."/>
            <person name="LaButti K."/>
            <person name="Han J."/>
            <person name="Copeland A."/>
            <person name="Lindquist E."/>
            <person name="Barry K."/>
            <person name="Schmutz J."/>
            <person name="Baker S.E."/>
            <person name="Ciuffetti L.M."/>
            <person name="Grigoriev I.V."/>
            <person name="Zhong S."/>
            <person name="Turgeon B.G."/>
        </authorList>
    </citation>
    <scope>NUCLEOTIDE SEQUENCE [LARGE SCALE GENOMIC DNA]</scope>
    <source>
        <strain evidence="9">28A</strain>
    </source>
</reference>
<dbReference type="GO" id="GO:0015174">
    <property type="term" value="F:basic amino acid transmembrane transporter activity"/>
    <property type="evidence" value="ECO:0007669"/>
    <property type="project" value="UniProtKB-ARBA"/>
</dbReference>
<feature type="transmembrane region" description="Helical" evidence="7">
    <location>
        <begin position="293"/>
        <end position="314"/>
    </location>
</feature>
<dbReference type="OrthoDB" id="8048523at2759"/>